<reference evidence="5 6" key="1">
    <citation type="submission" date="2015-02" db="EMBL/GenBank/DDBJ databases">
        <title>Single-cell genomics of uncultivated deep-branching MTB reveals a conserved set of magnetosome genes.</title>
        <authorList>
            <person name="Kolinko S."/>
            <person name="Richter M."/>
            <person name="Glockner F.O."/>
            <person name="Brachmann A."/>
            <person name="Schuler D."/>
        </authorList>
    </citation>
    <scope>NUCLEOTIDE SEQUENCE [LARGE SCALE GENOMIC DNA]</scope>
    <source>
        <strain evidence="5">TM-1</strain>
    </source>
</reference>
<dbReference type="PANTHER" id="PTHR43179">
    <property type="entry name" value="RHAMNOSYLTRANSFERASE WBBL"/>
    <property type="match status" value="1"/>
</dbReference>
<comment type="caution">
    <text evidence="5">The sequence shown here is derived from an EMBL/GenBank/DDBJ whole genome shotgun (WGS) entry which is preliminary data.</text>
</comment>
<evidence type="ECO:0000256" key="2">
    <source>
        <dbReference type="ARBA" id="ARBA00022676"/>
    </source>
</evidence>
<dbReference type="Proteomes" id="UP000033423">
    <property type="component" value="Unassembled WGS sequence"/>
</dbReference>
<organism evidence="5 6">
    <name type="scientific">Candidatus Magnetobacterium bavaricum</name>
    <dbReference type="NCBI Taxonomy" id="29290"/>
    <lineage>
        <taxon>Bacteria</taxon>
        <taxon>Pseudomonadati</taxon>
        <taxon>Nitrospirota</taxon>
        <taxon>Thermodesulfovibrionia</taxon>
        <taxon>Thermodesulfovibrionales</taxon>
        <taxon>Candidatus Magnetobacteriaceae</taxon>
        <taxon>Candidatus Magnetobacterium</taxon>
    </lineage>
</organism>
<dbReference type="Pfam" id="PF00535">
    <property type="entry name" value="Glycos_transf_2"/>
    <property type="match status" value="1"/>
</dbReference>
<dbReference type="Gene3D" id="3.90.550.10">
    <property type="entry name" value="Spore Coat Polysaccharide Biosynthesis Protein SpsA, Chain A"/>
    <property type="match status" value="1"/>
</dbReference>
<dbReference type="EMBL" id="LACI01001932">
    <property type="protein sequence ID" value="KJU83366.1"/>
    <property type="molecule type" value="Genomic_DNA"/>
</dbReference>
<dbReference type="InterPro" id="IPR001173">
    <property type="entry name" value="Glyco_trans_2-like"/>
</dbReference>
<dbReference type="AlphaFoldDB" id="A0A0F3GNA6"/>
<evidence type="ECO:0000313" key="6">
    <source>
        <dbReference type="Proteomes" id="UP000033423"/>
    </source>
</evidence>
<feature type="domain" description="Glycosyltransferase 2-like" evidence="4">
    <location>
        <begin position="20"/>
        <end position="192"/>
    </location>
</feature>
<gene>
    <name evidence="5" type="ORF">MBAV_004437</name>
</gene>
<comment type="similarity">
    <text evidence="1">Belongs to the glycosyltransferase 2 family.</text>
</comment>
<protein>
    <submittedName>
        <fullName evidence="5">Family 2 glycosyl transferase</fullName>
    </submittedName>
</protein>
<keyword evidence="2" id="KW-0328">Glycosyltransferase</keyword>
<accession>A0A0F3GNA6</accession>
<dbReference type="InterPro" id="IPR029044">
    <property type="entry name" value="Nucleotide-diphossugar_trans"/>
</dbReference>
<name>A0A0F3GNA6_9BACT</name>
<proteinExistence type="inferred from homology"/>
<dbReference type="CDD" id="cd04186">
    <property type="entry name" value="GT_2_like_c"/>
    <property type="match status" value="1"/>
</dbReference>
<evidence type="ECO:0000259" key="4">
    <source>
        <dbReference type="Pfam" id="PF00535"/>
    </source>
</evidence>
<dbReference type="GO" id="GO:0016757">
    <property type="term" value="F:glycosyltransferase activity"/>
    <property type="evidence" value="ECO:0007669"/>
    <property type="project" value="UniProtKB-KW"/>
</dbReference>
<dbReference type="SUPFAM" id="SSF53448">
    <property type="entry name" value="Nucleotide-diphospho-sugar transferases"/>
    <property type="match status" value="1"/>
</dbReference>
<sequence length="318" mass="35658">MTHCLPRSGLPRGRLPRVAIILVNYNGHADTIECLKSLTTTQCGAERVIVVDNGSTDGSADRIAQWFRANEANNPAGSDPVELIALETNTGFGVANNVGMARAFGVDCDYVLLLNNDTVVTEGFLPTMLQTFDSLDNIGIVGGLIRDYYRQQEVWFSGGYIDYIRGAFYHLHNTCQGMRQSDFITGCLMLIPRWVYTDVGGFDDGYFLNVEDIDLCCRVRDAGYRLVVNCDAVIYHKISASIGGLYSQRHQYYFHRNRMLFFSKRLKGIRRRLFYGLQFLAAIPAWIGIQLLRGNLNAVKGAINGYYDFLRGNTGKKP</sequence>
<dbReference type="PANTHER" id="PTHR43179:SF12">
    <property type="entry name" value="GALACTOFURANOSYLTRANSFERASE GLFT2"/>
    <property type="match status" value="1"/>
</dbReference>
<keyword evidence="6" id="KW-1185">Reference proteome</keyword>
<evidence type="ECO:0000256" key="1">
    <source>
        <dbReference type="ARBA" id="ARBA00006739"/>
    </source>
</evidence>
<evidence type="ECO:0000256" key="3">
    <source>
        <dbReference type="ARBA" id="ARBA00022679"/>
    </source>
</evidence>
<evidence type="ECO:0000313" key="5">
    <source>
        <dbReference type="EMBL" id="KJU83366.1"/>
    </source>
</evidence>
<keyword evidence="3 5" id="KW-0808">Transferase</keyword>